<dbReference type="InParanoid" id="E3N9G2"/>
<proteinExistence type="predicted"/>
<dbReference type="PANTHER" id="PTHR22899:SF0">
    <property type="entry name" value="F-BOX ASSOCIATED DOMAIN-CONTAINING PROTEIN-RELATED"/>
    <property type="match status" value="1"/>
</dbReference>
<dbReference type="PANTHER" id="PTHR22899">
    <property type="entry name" value="CYCLIN-RELATED F-BOX FAMILY"/>
    <property type="match status" value="1"/>
</dbReference>
<dbReference type="FunCoup" id="E3N9G2">
    <property type="interactions" value="1092"/>
</dbReference>
<dbReference type="Proteomes" id="UP000008281">
    <property type="component" value="Unassembled WGS sequence"/>
</dbReference>
<name>E3N9G2_CAERE</name>
<dbReference type="HOGENOM" id="CLU_028840_1_0_1"/>
<protein>
    <recommendedName>
        <fullName evidence="1">Sdz-33 F-box domain-containing protein</fullName>
    </recommendedName>
</protein>
<evidence type="ECO:0000313" key="2">
    <source>
        <dbReference type="EMBL" id="EFO90286.1"/>
    </source>
</evidence>
<evidence type="ECO:0000313" key="3">
    <source>
        <dbReference type="Proteomes" id="UP000008281"/>
    </source>
</evidence>
<dbReference type="InterPro" id="IPR053222">
    <property type="entry name" value="Zygotic_Embryogenesis-Asso"/>
</dbReference>
<accession>E3N9G2</accession>
<feature type="domain" description="Sdz-33 F-box" evidence="1">
    <location>
        <begin position="169"/>
        <end position="231"/>
    </location>
</feature>
<dbReference type="Pfam" id="PF07735">
    <property type="entry name" value="FBA_2"/>
    <property type="match status" value="1"/>
</dbReference>
<reference evidence="2" key="1">
    <citation type="submission" date="2007-07" db="EMBL/GenBank/DDBJ databases">
        <title>PCAP assembly of the Caenorhabditis remanei genome.</title>
        <authorList>
            <consortium name="The Caenorhabditis remanei Sequencing Consortium"/>
            <person name="Wilson R.K."/>
        </authorList>
    </citation>
    <scope>NUCLEOTIDE SEQUENCE [LARGE SCALE GENOMIC DNA]</scope>
    <source>
        <strain evidence="2">PB4641</strain>
    </source>
</reference>
<keyword evidence="3" id="KW-1185">Reference proteome</keyword>
<gene>
    <name evidence="2" type="ORF">CRE_23060</name>
</gene>
<sequence>MLHFRFFISLVSTKTKNLVTSLGIKASDVEIRILRSDYVVVDTKTSVLRLELYNDMNDQNRRFPVDITRPIVAGVEYGDTQIRSSTALNFSDWMNHIRTVFCYTLPPNVWFSPGCENYAIGSLKDAIGNVNKLSLSRLLTNISHREVLRHFNTPNRLHLHRNPFEDTCQIQQIFIQNFQRFSFHDFFSLDDLLLVNSEIVNFTHPISQKQLNQFLKHWIRGSSPRLQFLSISIDATNFVDGEVYLKGIRCTEMSEEMKNQVRRNHNLSGFLDMIQIRRKDGTPAAIGTHRFQDILSVYFSVLY</sequence>
<evidence type="ECO:0000259" key="1">
    <source>
        <dbReference type="Pfam" id="PF07735"/>
    </source>
</evidence>
<dbReference type="AlphaFoldDB" id="E3N9G2"/>
<organism evidence="3">
    <name type="scientific">Caenorhabditis remanei</name>
    <name type="common">Caenorhabditis vulgaris</name>
    <dbReference type="NCBI Taxonomy" id="31234"/>
    <lineage>
        <taxon>Eukaryota</taxon>
        <taxon>Metazoa</taxon>
        <taxon>Ecdysozoa</taxon>
        <taxon>Nematoda</taxon>
        <taxon>Chromadorea</taxon>
        <taxon>Rhabditida</taxon>
        <taxon>Rhabditina</taxon>
        <taxon>Rhabditomorpha</taxon>
        <taxon>Rhabditoidea</taxon>
        <taxon>Rhabditidae</taxon>
        <taxon>Peloderinae</taxon>
        <taxon>Caenorhabditis</taxon>
    </lineage>
</organism>
<dbReference type="EMBL" id="DS268565">
    <property type="protein sequence ID" value="EFO90286.1"/>
    <property type="molecule type" value="Genomic_DNA"/>
</dbReference>
<dbReference type="InterPro" id="IPR012885">
    <property type="entry name" value="F-box_Sdz-33"/>
</dbReference>